<accession>A0A517ZSL8</accession>
<organism evidence="3 4">
    <name type="scientific">Symmachiella dynata</name>
    <dbReference type="NCBI Taxonomy" id="2527995"/>
    <lineage>
        <taxon>Bacteria</taxon>
        <taxon>Pseudomonadati</taxon>
        <taxon>Planctomycetota</taxon>
        <taxon>Planctomycetia</taxon>
        <taxon>Planctomycetales</taxon>
        <taxon>Planctomycetaceae</taxon>
        <taxon>Symmachiella</taxon>
    </lineage>
</organism>
<proteinExistence type="predicted"/>
<feature type="domain" description="Thioredoxin" evidence="2">
    <location>
        <begin position="9"/>
        <end position="163"/>
    </location>
</feature>
<protein>
    <submittedName>
        <fullName evidence="3">Peroxiredoxin</fullName>
        <ecNumber evidence="3">1.11.1.15</ecNumber>
    </submittedName>
</protein>
<dbReference type="PANTHER" id="PTHR43640:SF1">
    <property type="entry name" value="THIOREDOXIN-DEPENDENT PEROXIREDOXIN"/>
    <property type="match status" value="1"/>
</dbReference>
<dbReference type="Pfam" id="PF00578">
    <property type="entry name" value="AhpC-TSA"/>
    <property type="match status" value="1"/>
</dbReference>
<dbReference type="InterPro" id="IPR036249">
    <property type="entry name" value="Thioredoxin-like_sf"/>
</dbReference>
<sequence length="192" mass="20718">MVMTPSQMMPLETAAPEFSLPDTDGNTVSSADFSGKPLLVAFICNHCPFVIHVRECLAKLGSEYQGKGVAMVGISSNDVSTHPGDSPQKMRDEKDSAGYTFPYLYDESQEVAKAYSAACTPDFFLFDADHKLVYRGQLDDSRPDSGIPVTGEDLRGALDALLAGEAIPGEQKPSIGCNIKWKTGNEPSYFPA</sequence>
<dbReference type="InterPro" id="IPR013766">
    <property type="entry name" value="Thioredoxin_domain"/>
</dbReference>
<dbReference type="InterPro" id="IPR000866">
    <property type="entry name" value="AhpC/TSA"/>
</dbReference>
<evidence type="ECO:0000313" key="3">
    <source>
        <dbReference type="EMBL" id="QDU45444.1"/>
    </source>
</evidence>
<evidence type="ECO:0000256" key="1">
    <source>
        <dbReference type="SAM" id="MobiDB-lite"/>
    </source>
</evidence>
<gene>
    <name evidence="3" type="primary">bcp_2</name>
    <name evidence="3" type="ORF">Mal52_39380</name>
</gene>
<dbReference type="EMBL" id="CP036276">
    <property type="protein sequence ID" value="QDU45444.1"/>
    <property type="molecule type" value="Genomic_DNA"/>
</dbReference>
<dbReference type="PROSITE" id="PS51352">
    <property type="entry name" value="THIOREDOXIN_2"/>
    <property type="match status" value="1"/>
</dbReference>
<dbReference type="SUPFAM" id="SSF52833">
    <property type="entry name" value="Thioredoxin-like"/>
    <property type="match status" value="1"/>
</dbReference>
<dbReference type="CDD" id="cd02969">
    <property type="entry name" value="PRX_like1"/>
    <property type="match status" value="1"/>
</dbReference>
<evidence type="ECO:0000313" key="4">
    <source>
        <dbReference type="Proteomes" id="UP000319383"/>
    </source>
</evidence>
<dbReference type="PANTHER" id="PTHR43640">
    <property type="entry name" value="OS07G0260300 PROTEIN"/>
    <property type="match status" value="1"/>
</dbReference>
<dbReference type="GO" id="GO:0004601">
    <property type="term" value="F:peroxidase activity"/>
    <property type="evidence" value="ECO:0007669"/>
    <property type="project" value="UniProtKB-KW"/>
</dbReference>
<name>A0A517ZSL8_9PLAN</name>
<dbReference type="AlphaFoldDB" id="A0A517ZSL8"/>
<dbReference type="Gene3D" id="3.40.30.10">
    <property type="entry name" value="Glutaredoxin"/>
    <property type="match status" value="1"/>
</dbReference>
<feature type="region of interest" description="Disordered" evidence="1">
    <location>
        <begin position="1"/>
        <end position="22"/>
    </location>
</feature>
<keyword evidence="3" id="KW-0575">Peroxidase</keyword>
<keyword evidence="3" id="KW-0560">Oxidoreductase</keyword>
<dbReference type="Proteomes" id="UP000319383">
    <property type="component" value="Chromosome"/>
</dbReference>
<dbReference type="InterPro" id="IPR047262">
    <property type="entry name" value="PRX-like1"/>
</dbReference>
<dbReference type="RefSeq" id="WP_145377851.1">
    <property type="nucleotide sequence ID" value="NZ_CP036276.1"/>
</dbReference>
<dbReference type="EC" id="1.11.1.15" evidence="3"/>
<evidence type="ECO:0000259" key="2">
    <source>
        <dbReference type="PROSITE" id="PS51352"/>
    </source>
</evidence>
<reference evidence="3 4" key="1">
    <citation type="submission" date="2019-02" db="EMBL/GenBank/DDBJ databases">
        <title>Deep-cultivation of Planctomycetes and their phenomic and genomic characterization uncovers novel biology.</title>
        <authorList>
            <person name="Wiegand S."/>
            <person name="Jogler M."/>
            <person name="Boedeker C."/>
            <person name="Pinto D."/>
            <person name="Vollmers J."/>
            <person name="Rivas-Marin E."/>
            <person name="Kohn T."/>
            <person name="Peeters S.H."/>
            <person name="Heuer A."/>
            <person name="Rast P."/>
            <person name="Oberbeckmann S."/>
            <person name="Bunk B."/>
            <person name="Jeske O."/>
            <person name="Meyerdierks A."/>
            <person name="Storesund J.E."/>
            <person name="Kallscheuer N."/>
            <person name="Luecker S."/>
            <person name="Lage O.M."/>
            <person name="Pohl T."/>
            <person name="Merkel B.J."/>
            <person name="Hornburger P."/>
            <person name="Mueller R.-W."/>
            <person name="Bruemmer F."/>
            <person name="Labrenz M."/>
            <person name="Spormann A.M."/>
            <person name="Op den Camp H."/>
            <person name="Overmann J."/>
            <person name="Amann R."/>
            <person name="Jetten M.S.M."/>
            <person name="Mascher T."/>
            <person name="Medema M.H."/>
            <person name="Devos D.P."/>
            <person name="Kaster A.-K."/>
            <person name="Ovreas L."/>
            <person name="Rohde M."/>
            <person name="Galperin M.Y."/>
            <person name="Jogler C."/>
        </authorList>
    </citation>
    <scope>NUCLEOTIDE SEQUENCE [LARGE SCALE GENOMIC DNA]</scope>
    <source>
        <strain evidence="3 4">Mal52</strain>
    </source>
</reference>
<keyword evidence="4" id="KW-1185">Reference proteome</keyword>
<dbReference type="KEGG" id="sdyn:Mal52_39380"/>